<evidence type="ECO:0000256" key="8">
    <source>
        <dbReference type="RuleBase" id="RU363032"/>
    </source>
</evidence>
<evidence type="ECO:0000313" key="11">
    <source>
        <dbReference type="Proteomes" id="UP001595821"/>
    </source>
</evidence>
<dbReference type="PANTHER" id="PTHR42929:SF1">
    <property type="entry name" value="INNER MEMBRANE ABC TRANSPORTER PERMEASE PROTEIN YDCU-RELATED"/>
    <property type="match status" value="1"/>
</dbReference>
<feature type="domain" description="ABC transmembrane type-1" evidence="9">
    <location>
        <begin position="84"/>
        <end position="291"/>
    </location>
</feature>
<dbReference type="PANTHER" id="PTHR42929">
    <property type="entry name" value="INNER MEMBRANE ABC TRANSPORTER PERMEASE PROTEIN YDCU-RELATED-RELATED"/>
    <property type="match status" value="1"/>
</dbReference>
<dbReference type="InterPro" id="IPR035906">
    <property type="entry name" value="MetI-like_sf"/>
</dbReference>
<dbReference type="SUPFAM" id="SSF161098">
    <property type="entry name" value="MetI-like"/>
    <property type="match status" value="1"/>
</dbReference>
<comment type="subcellular location">
    <subcellularLocation>
        <location evidence="1 8">Cell membrane</location>
        <topology evidence="1 8">Multi-pass membrane protein</topology>
    </subcellularLocation>
</comment>
<evidence type="ECO:0000256" key="4">
    <source>
        <dbReference type="ARBA" id="ARBA00022475"/>
    </source>
</evidence>
<sequence>MAGSVKQTSDSLSNSFDEFTDNEYITLIATAGPVLLLEGIFFLGPLFIMFMISTMAMENYNLIHDYGLSNFIDGITKHQNISAFKTTTIIATLSTISTGIIAFPIAYFMAKYGGQYKNQLAAIVIVPFWTNYVVRIFGWRIILSKDGVFNTILMRIGIINEPLSWILNSRFAIWLGLVYLWLPFMILPLYSSLENIDDVLLEAARDLGASRIAVFTRVILPLSVPGLLAGTIFVFIFSMGAFVVPSLLGGGIPFVGTRIQYEFGFGADWPAGAALGSILMFIVVLTLGLLLRHADLEELF</sequence>
<feature type="transmembrane region" description="Helical" evidence="8">
    <location>
        <begin position="120"/>
        <end position="142"/>
    </location>
</feature>
<feature type="transmembrane region" description="Helical" evidence="8">
    <location>
        <begin position="24"/>
        <end position="52"/>
    </location>
</feature>
<keyword evidence="4" id="KW-1003">Cell membrane</keyword>
<dbReference type="GO" id="GO:0005886">
    <property type="term" value="C:plasma membrane"/>
    <property type="evidence" value="ECO:0007669"/>
    <property type="project" value="UniProtKB-SubCell"/>
</dbReference>
<evidence type="ECO:0000256" key="1">
    <source>
        <dbReference type="ARBA" id="ARBA00004651"/>
    </source>
</evidence>
<keyword evidence="5 8" id="KW-0812">Transmembrane</keyword>
<comment type="caution">
    <text evidence="10">The sequence shown here is derived from an EMBL/GenBank/DDBJ whole genome shotgun (WGS) entry which is preliminary data.</text>
</comment>
<dbReference type="RefSeq" id="WP_246976319.1">
    <property type="nucleotide sequence ID" value="NZ_CP095398.1"/>
</dbReference>
<keyword evidence="3 8" id="KW-0813">Transport</keyword>
<dbReference type="GeneID" id="71856029"/>
<keyword evidence="7 8" id="KW-0472">Membrane</keyword>
<keyword evidence="6 8" id="KW-1133">Transmembrane helix</keyword>
<proteinExistence type="inferred from homology"/>
<evidence type="ECO:0000259" key="9">
    <source>
        <dbReference type="PROSITE" id="PS50928"/>
    </source>
</evidence>
<dbReference type="Proteomes" id="UP001595821">
    <property type="component" value="Unassembled WGS sequence"/>
</dbReference>
<organism evidence="10 11">
    <name type="scientific">Natribaculum luteum</name>
    <dbReference type="NCBI Taxonomy" id="1586232"/>
    <lineage>
        <taxon>Archaea</taxon>
        <taxon>Methanobacteriati</taxon>
        <taxon>Methanobacteriota</taxon>
        <taxon>Stenosarchaea group</taxon>
        <taxon>Halobacteria</taxon>
        <taxon>Halobacteriales</taxon>
        <taxon>Natrialbaceae</taxon>
        <taxon>Natribaculum</taxon>
    </lineage>
</organism>
<name>A0ABD5P376_9EURY</name>
<evidence type="ECO:0000256" key="5">
    <source>
        <dbReference type="ARBA" id="ARBA00022692"/>
    </source>
</evidence>
<dbReference type="CDD" id="cd06261">
    <property type="entry name" value="TM_PBP2"/>
    <property type="match status" value="1"/>
</dbReference>
<feature type="transmembrane region" description="Helical" evidence="8">
    <location>
        <begin position="163"/>
        <end position="182"/>
    </location>
</feature>
<dbReference type="Gene3D" id="1.10.3720.10">
    <property type="entry name" value="MetI-like"/>
    <property type="match status" value="1"/>
</dbReference>
<evidence type="ECO:0000256" key="3">
    <source>
        <dbReference type="ARBA" id="ARBA00022448"/>
    </source>
</evidence>
<comment type="similarity">
    <text evidence="2">Belongs to the binding-protein-dependent transport system permease family. CysTW subfamily.</text>
</comment>
<evidence type="ECO:0000256" key="6">
    <source>
        <dbReference type="ARBA" id="ARBA00022989"/>
    </source>
</evidence>
<accession>A0ABD5P376</accession>
<dbReference type="PROSITE" id="PS50928">
    <property type="entry name" value="ABC_TM1"/>
    <property type="match status" value="1"/>
</dbReference>
<gene>
    <name evidence="10" type="ORF">ACFOZ7_17835</name>
</gene>
<feature type="transmembrane region" description="Helical" evidence="8">
    <location>
        <begin position="87"/>
        <end position="108"/>
    </location>
</feature>
<protein>
    <submittedName>
        <fullName evidence="10">ABC transporter permease</fullName>
    </submittedName>
</protein>
<dbReference type="EMBL" id="JBHSDJ010000127">
    <property type="protein sequence ID" value="MFC4248762.1"/>
    <property type="molecule type" value="Genomic_DNA"/>
</dbReference>
<reference evidence="10 11" key="1">
    <citation type="journal article" date="2014" name="Int. J. Syst. Evol. Microbiol.">
        <title>Complete genome sequence of Corynebacterium casei LMG S-19264T (=DSM 44701T), isolated from a smear-ripened cheese.</title>
        <authorList>
            <consortium name="US DOE Joint Genome Institute (JGI-PGF)"/>
            <person name="Walter F."/>
            <person name="Albersmeier A."/>
            <person name="Kalinowski J."/>
            <person name="Ruckert C."/>
        </authorList>
    </citation>
    <scope>NUCLEOTIDE SEQUENCE [LARGE SCALE GENOMIC DNA]</scope>
    <source>
        <strain evidence="10 11">IBRC-M 10912</strain>
    </source>
</reference>
<feature type="transmembrane region" description="Helical" evidence="8">
    <location>
        <begin position="269"/>
        <end position="291"/>
    </location>
</feature>
<dbReference type="Pfam" id="PF00528">
    <property type="entry name" value="BPD_transp_1"/>
    <property type="match status" value="1"/>
</dbReference>
<dbReference type="InterPro" id="IPR000515">
    <property type="entry name" value="MetI-like"/>
</dbReference>
<evidence type="ECO:0000256" key="7">
    <source>
        <dbReference type="ARBA" id="ARBA00023136"/>
    </source>
</evidence>
<evidence type="ECO:0000313" key="10">
    <source>
        <dbReference type="EMBL" id="MFC4248762.1"/>
    </source>
</evidence>
<dbReference type="AlphaFoldDB" id="A0ABD5P376"/>
<evidence type="ECO:0000256" key="2">
    <source>
        <dbReference type="ARBA" id="ARBA00007069"/>
    </source>
</evidence>